<protein>
    <submittedName>
        <fullName evidence="1">C-myc promoter binding protein</fullName>
    </submittedName>
</protein>
<accession>A0ACB9SWM6</accession>
<gene>
    <name evidence="1" type="ORF">MML48_6g00015639</name>
</gene>
<dbReference type="EMBL" id="CM043020">
    <property type="protein sequence ID" value="KAI4458969.1"/>
    <property type="molecule type" value="Genomic_DNA"/>
</dbReference>
<proteinExistence type="predicted"/>
<dbReference type="Proteomes" id="UP001056778">
    <property type="component" value="Chromosome 6"/>
</dbReference>
<keyword evidence="2" id="KW-1185">Reference proteome</keyword>
<sequence>MDEKRVADYFVIAGLPDDPDLLDENALSESGNLKSGHSQAPITDIGIVFPTLGEEVPEEYEIIQYTPTGLSADLNHGSLRSVECYICFRRGRDKPPLVDIGVMYEGKEYLMADAEVVKESVGQRIANVNNSTAHTFITYRRGQVSMPCNALVVTDICVVIASKGESPPHAFCCINKNLNKGIVGSDVFLCYKKSMNRSRLLTYKPAVLCRYPVGDLSHFPFPNSVPLFCLPMGASLELWPKEASQPRPVFSTFVLTVSDAKHKVYGSAVTFYENYPEDRLTDEQKELLGYDPQSDYELHETVSSGRPQMITIERYVIQMLDEVPFPGSRMLLQLTPEADYRIAMTQPEDLPLPRSAAGFKQLLLNLGSENCLLILLLALTEQKILIHSLRPDTLTAVAEAVSTLLFPFKWQCPYIPLCPLGLVEVLHAPLPFLIGVDSRFFDLYDPPPDVSCVDLDTNIITVCETHRSLLNTKLLPKKAARTLKNTLDQLYSQLTKPLNSVRQEEDLEDIELEFQRRRKDQLQELEIQEAFLRFMAHTLKGYRSFLLPITKAPTVGTTDPQALFQLNEFLKSRDKTHHKFFTLLMHTQMFIRFIEERSFVADGDQSLAFFDECTEKLNNEDSVVRLLDCDVGSNSERTVFLMPPEPLTPGGSILYNEFMLSPNLLTSKRLNQFKSLYQHNIPGSPMARRTKHEIKSAQKLARNIFVKKLCFRKYDYENFICTLLLKDTGRSSAIAVRSFNIEVARVSEQVTQKNIGLMRLKFWEDLIDKVFTKDDTKVPQHPVAIELFKANLTADFTKRHFKTLITSRSEYMNKNTFSTLEDIEKYTEKTVSHVYYLILEGNKIKNIHADHAASHIGKAQGIVQQLRTIPISKQINLICLPQEILAKNKVSHEEILRAKKSDRLTECVYEVADRAHQHLSMARKLIGQVPKEARDVLLPAINVDFYLDRLQKVHYDIFHPSLRHRSWLWIPKLWVMHYRNQY</sequence>
<evidence type="ECO:0000313" key="2">
    <source>
        <dbReference type="Proteomes" id="UP001056778"/>
    </source>
</evidence>
<organism evidence="1 2">
    <name type="scientific">Holotrichia oblita</name>
    <name type="common">Chafer beetle</name>
    <dbReference type="NCBI Taxonomy" id="644536"/>
    <lineage>
        <taxon>Eukaryota</taxon>
        <taxon>Metazoa</taxon>
        <taxon>Ecdysozoa</taxon>
        <taxon>Arthropoda</taxon>
        <taxon>Hexapoda</taxon>
        <taxon>Insecta</taxon>
        <taxon>Pterygota</taxon>
        <taxon>Neoptera</taxon>
        <taxon>Endopterygota</taxon>
        <taxon>Coleoptera</taxon>
        <taxon>Polyphaga</taxon>
        <taxon>Scarabaeiformia</taxon>
        <taxon>Scarabaeidae</taxon>
        <taxon>Melolonthinae</taxon>
        <taxon>Holotrichia</taxon>
    </lineage>
</organism>
<name>A0ACB9SWM6_HOLOL</name>
<reference evidence="1" key="1">
    <citation type="submission" date="2022-04" db="EMBL/GenBank/DDBJ databases">
        <title>Chromosome-scale genome assembly of Holotrichia oblita Faldermann.</title>
        <authorList>
            <person name="Rongchong L."/>
        </authorList>
    </citation>
    <scope>NUCLEOTIDE SEQUENCE</scope>
    <source>
        <strain evidence="1">81SQS9</strain>
    </source>
</reference>
<comment type="caution">
    <text evidence="1">The sequence shown here is derived from an EMBL/GenBank/DDBJ whole genome shotgun (WGS) entry which is preliminary data.</text>
</comment>
<evidence type="ECO:0000313" key="1">
    <source>
        <dbReference type="EMBL" id="KAI4458969.1"/>
    </source>
</evidence>